<feature type="transmembrane region" description="Helical" evidence="5">
    <location>
        <begin position="99"/>
        <end position="119"/>
    </location>
</feature>
<feature type="transmembrane region" description="Helical" evidence="5">
    <location>
        <begin position="72"/>
        <end position="93"/>
    </location>
</feature>
<dbReference type="GO" id="GO:0016020">
    <property type="term" value="C:membrane"/>
    <property type="evidence" value="ECO:0007669"/>
    <property type="project" value="UniProtKB-SubCell"/>
</dbReference>
<evidence type="ECO:0000259" key="6">
    <source>
        <dbReference type="Pfam" id="PF04138"/>
    </source>
</evidence>
<evidence type="ECO:0000313" key="7">
    <source>
        <dbReference type="EMBL" id="OGN05656.1"/>
    </source>
</evidence>
<comment type="caution">
    <text evidence="7">The sequence shown here is derived from an EMBL/GenBank/DDBJ whole genome shotgun (WGS) entry which is preliminary data.</text>
</comment>
<dbReference type="AlphaFoldDB" id="A0A1F8F052"/>
<reference evidence="7 8" key="1">
    <citation type="journal article" date="2016" name="Nat. Commun.">
        <title>Thousands of microbial genomes shed light on interconnected biogeochemical processes in an aquifer system.</title>
        <authorList>
            <person name="Anantharaman K."/>
            <person name="Brown C.T."/>
            <person name="Hug L.A."/>
            <person name="Sharon I."/>
            <person name="Castelle C.J."/>
            <person name="Probst A.J."/>
            <person name="Thomas B.C."/>
            <person name="Singh A."/>
            <person name="Wilkins M.J."/>
            <person name="Karaoz U."/>
            <person name="Brodie E.L."/>
            <person name="Williams K.H."/>
            <person name="Hubbard S.S."/>
            <person name="Banfield J.F."/>
        </authorList>
    </citation>
    <scope>NUCLEOTIDE SEQUENCE [LARGE SCALE GENOMIC DNA]</scope>
</reference>
<sequence length="130" mass="14953">MKRLLQKFLTKQFILFVLVGIINTLFAYGVFAFFIFINLHYTLASLLQLILGVLFNFKTTGKVVFNNNDHKLIGRFFAVYILIYGLYLAGLKIFNIFEISNYIAGAILLPPLSLLTFLLQKEFVFKNKTA</sequence>
<feature type="transmembrane region" description="Helical" evidence="5">
    <location>
        <begin position="43"/>
        <end position="60"/>
    </location>
</feature>
<dbReference type="GO" id="GO:0000271">
    <property type="term" value="P:polysaccharide biosynthetic process"/>
    <property type="evidence" value="ECO:0007669"/>
    <property type="project" value="InterPro"/>
</dbReference>
<gene>
    <name evidence="7" type="ORF">A2831_00530</name>
</gene>
<evidence type="ECO:0000256" key="2">
    <source>
        <dbReference type="ARBA" id="ARBA00022692"/>
    </source>
</evidence>
<evidence type="ECO:0000256" key="4">
    <source>
        <dbReference type="ARBA" id="ARBA00023136"/>
    </source>
</evidence>
<name>A0A1F8F052_9BACT</name>
<feature type="transmembrane region" description="Helical" evidence="5">
    <location>
        <begin position="12"/>
        <end position="37"/>
    </location>
</feature>
<evidence type="ECO:0000313" key="8">
    <source>
        <dbReference type="Proteomes" id="UP000177507"/>
    </source>
</evidence>
<keyword evidence="3 5" id="KW-1133">Transmembrane helix</keyword>
<dbReference type="EMBL" id="MGJI01000006">
    <property type="protein sequence ID" value="OGN05656.1"/>
    <property type="molecule type" value="Genomic_DNA"/>
</dbReference>
<feature type="domain" description="GtrA/DPMS transmembrane" evidence="6">
    <location>
        <begin position="16"/>
        <end position="125"/>
    </location>
</feature>
<evidence type="ECO:0000256" key="1">
    <source>
        <dbReference type="ARBA" id="ARBA00004141"/>
    </source>
</evidence>
<dbReference type="Proteomes" id="UP000177507">
    <property type="component" value="Unassembled WGS sequence"/>
</dbReference>
<dbReference type="InterPro" id="IPR007267">
    <property type="entry name" value="GtrA_DPMS_TM"/>
</dbReference>
<proteinExistence type="predicted"/>
<dbReference type="STRING" id="1802668.A2831_00530"/>
<keyword evidence="4 5" id="KW-0472">Membrane</keyword>
<accession>A0A1F8F052</accession>
<protein>
    <submittedName>
        <fullName evidence="7">Polysaccharide biosynthesis protein GtrA</fullName>
    </submittedName>
</protein>
<dbReference type="Pfam" id="PF04138">
    <property type="entry name" value="GtrA_DPMS_TM"/>
    <property type="match status" value="1"/>
</dbReference>
<keyword evidence="2 5" id="KW-0812">Transmembrane</keyword>
<comment type="subcellular location">
    <subcellularLocation>
        <location evidence="1">Membrane</location>
        <topology evidence="1">Multi-pass membrane protein</topology>
    </subcellularLocation>
</comment>
<evidence type="ECO:0000256" key="5">
    <source>
        <dbReference type="SAM" id="Phobius"/>
    </source>
</evidence>
<evidence type="ECO:0000256" key="3">
    <source>
        <dbReference type="ARBA" id="ARBA00022989"/>
    </source>
</evidence>
<organism evidence="7 8">
    <name type="scientific">Candidatus Yanofskybacteria bacterium RIFCSPHIGHO2_01_FULL_44_17</name>
    <dbReference type="NCBI Taxonomy" id="1802668"/>
    <lineage>
        <taxon>Bacteria</taxon>
        <taxon>Candidatus Yanofskyibacteriota</taxon>
    </lineage>
</organism>